<dbReference type="Pfam" id="PF24968">
    <property type="entry name" value="DUF7770"/>
    <property type="match status" value="1"/>
</dbReference>
<dbReference type="EMBL" id="KN831808">
    <property type="protein sequence ID" value="KIM36182.1"/>
    <property type="molecule type" value="Genomic_DNA"/>
</dbReference>
<evidence type="ECO:0000313" key="3">
    <source>
        <dbReference type="Proteomes" id="UP000053424"/>
    </source>
</evidence>
<feature type="domain" description="DUF7770" evidence="1">
    <location>
        <begin position="72"/>
        <end position="218"/>
    </location>
</feature>
<name>A0A0C2Y564_HEBCY</name>
<dbReference type="InterPro" id="IPR056672">
    <property type="entry name" value="DUF7770"/>
</dbReference>
<reference evidence="2 3" key="1">
    <citation type="submission" date="2014-04" db="EMBL/GenBank/DDBJ databases">
        <authorList>
            <consortium name="DOE Joint Genome Institute"/>
            <person name="Kuo A."/>
            <person name="Gay G."/>
            <person name="Dore J."/>
            <person name="Kohler A."/>
            <person name="Nagy L.G."/>
            <person name="Floudas D."/>
            <person name="Copeland A."/>
            <person name="Barry K.W."/>
            <person name="Cichocki N."/>
            <person name="Veneault-Fourrey C."/>
            <person name="LaButti K."/>
            <person name="Lindquist E.A."/>
            <person name="Lipzen A."/>
            <person name="Lundell T."/>
            <person name="Morin E."/>
            <person name="Murat C."/>
            <person name="Sun H."/>
            <person name="Tunlid A."/>
            <person name="Henrissat B."/>
            <person name="Grigoriev I.V."/>
            <person name="Hibbett D.S."/>
            <person name="Martin F."/>
            <person name="Nordberg H.P."/>
            <person name="Cantor M.N."/>
            <person name="Hua S.X."/>
        </authorList>
    </citation>
    <scope>NUCLEOTIDE SEQUENCE [LARGE SCALE GENOMIC DNA]</scope>
    <source>
        <strain evidence="3">h7</strain>
    </source>
</reference>
<dbReference type="HOGENOM" id="CLU_1267031_0_0_1"/>
<evidence type="ECO:0000313" key="2">
    <source>
        <dbReference type="EMBL" id="KIM36182.1"/>
    </source>
</evidence>
<reference evidence="3" key="2">
    <citation type="submission" date="2015-01" db="EMBL/GenBank/DDBJ databases">
        <title>Evolutionary Origins and Diversification of the Mycorrhizal Mutualists.</title>
        <authorList>
            <consortium name="DOE Joint Genome Institute"/>
            <consortium name="Mycorrhizal Genomics Consortium"/>
            <person name="Kohler A."/>
            <person name="Kuo A."/>
            <person name="Nagy L.G."/>
            <person name="Floudas D."/>
            <person name="Copeland A."/>
            <person name="Barry K.W."/>
            <person name="Cichocki N."/>
            <person name="Veneault-Fourrey C."/>
            <person name="LaButti K."/>
            <person name="Lindquist E.A."/>
            <person name="Lipzen A."/>
            <person name="Lundell T."/>
            <person name="Morin E."/>
            <person name="Murat C."/>
            <person name="Riley R."/>
            <person name="Ohm R."/>
            <person name="Sun H."/>
            <person name="Tunlid A."/>
            <person name="Henrissat B."/>
            <person name="Grigoriev I.V."/>
            <person name="Hibbett D.S."/>
            <person name="Martin F."/>
        </authorList>
    </citation>
    <scope>NUCLEOTIDE SEQUENCE [LARGE SCALE GENOMIC DNA]</scope>
    <source>
        <strain evidence="3">h7</strain>
    </source>
</reference>
<evidence type="ECO:0000259" key="1">
    <source>
        <dbReference type="Pfam" id="PF24968"/>
    </source>
</evidence>
<proteinExistence type="predicted"/>
<keyword evidence="3" id="KW-1185">Reference proteome</keyword>
<dbReference type="OrthoDB" id="2925781at2759"/>
<organism evidence="2 3">
    <name type="scientific">Hebeloma cylindrosporum</name>
    <dbReference type="NCBI Taxonomy" id="76867"/>
    <lineage>
        <taxon>Eukaryota</taxon>
        <taxon>Fungi</taxon>
        <taxon>Dikarya</taxon>
        <taxon>Basidiomycota</taxon>
        <taxon>Agaricomycotina</taxon>
        <taxon>Agaricomycetes</taxon>
        <taxon>Agaricomycetidae</taxon>
        <taxon>Agaricales</taxon>
        <taxon>Agaricineae</taxon>
        <taxon>Hymenogastraceae</taxon>
        <taxon>Hebeloma</taxon>
    </lineage>
</organism>
<sequence>MLSSDRKHSSAYSHLPIPRPPLQSNGMNFLAAAIHGQTPIWKQRGHADTTELIGVQDYHLQCQVSEVVAYAAEYAIGDLPVAHFRIFLVLSEGRGAIQLNSKAFESHTTMLVVKYCSYDYSKSRGFMGTMTIPVIQAFTVREALEKLLSLNRDHYRLVPQTGSGCRYWCSVVIADFIQCGWLYEGYADLFDRLASALKKDPRWRDVVMPSPSPRGTFY</sequence>
<gene>
    <name evidence="2" type="ORF">M413DRAFT_31933</name>
</gene>
<protein>
    <recommendedName>
        <fullName evidence="1">DUF7770 domain-containing protein</fullName>
    </recommendedName>
</protein>
<dbReference type="AlphaFoldDB" id="A0A0C2Y564"/>
<accession>A0A0C2Y564</accession>
<dbReference type="Proteomes" id="UP000053424">
    <property type="component" value="Unassembled WGS sequence"/>
</dbReference>